<dbReference type="RefSeq" id="XP_062686702.1">
    <property type="nucleotide sequence ID" value="XM_062825377.1"/>
</dbReference>
<keyword evidence="3" id="KW-1185">Reference proteome</keyword>
<protein>
    <submittedName>
        <fullName evidence="2">Uncharacterized protein</fullName>
    </submittedName>
</protein>
<sequence length="117" mass="13270">MELIRTFNCDLVWRLYISLLADDAVFITLDGVNEVGLARLIRILSSAKRSIAVFYFYLVLLIQIIINILESFKELGLLGIWAGSYCFGGRSIIGYKRRRKEGVRGGLAIWARALVEN</sequence>
<evidence type="ECO:0000313" key="3">
    <source>
        <dbReference type="Proteomes" id="UP001278500"/>
    </source>
</evidence>
<reference evidence="2" key="1">
    <citation type="journal article" date="2023" name="Mol. Phylogenet. Evol.">
        <title>Genome-scale phylogeny and comparative genomics of the fungal order Sordariales.</title>
        <authorList>
            <person name="Hensen N."/>
            <person name="Bonometti L."/>
            <person name="Westerberg I."/>
            <person name="Brannstrom I.O."/>
            <person name="Guillou S."/>
            <person name="Cros-Aarteil S."/>
            <person name="Calhoun S."/>
            <person name="Haridas S."/>
            <person name="Kuo A."/>
            <person name="Mondo S."/>
            <person name="Pangilinan J."/>
            <person name="Riley R."/>
            <person name="LaButti K."/>
            <person name="Andreopoulos B."/>
            <person name="Lipzen A."/>
            <person name="Chen C."/>
            <person name="Yan M."/>
            <person name="Daum C."/>
            <person name="Ng V."/>
            <person name="Clum A."/>
            <person name="Steindorff A."/>
            <person name="Ohm R.A."/>
            <person name="Martin F."/>
            <person name="Silar P."/>
            <person name="Natvig D.O."/>
            <person name="Lalanne C."/>
            <person name="Gautier V."/>
            <person name="Ament-Velasquez S.L."/>
            <person name="Kruys A."/>
            <person name="Hutchinson M.I."/>
            <person name="Powell A.J."/>
            <person name="Barry K."/>
            <person name="Miller A.N."/>
            <person name="Grigoriev I.V."/>
            <person name="Debuchy R."/>
            <person name="Gladieux P."/>
            <person name="Hiltunen Thoren M."/>
            <person name="Johannesson H."/>
        </authorList>
    </citation>
    <scope>NUCLEOTIDE SEQUENCE</scope>
    <source>
        <strain evidence="2">CBS 560.94</strain>
    </source>
</reference>
<feature type="transmembrane region" description="Helical" evidence="1">
    <location>
        <begin position="75"/>
        <end position="95"/>
    </location>
</feature>
<evidence type="ECO:0000313" key="2">
    <source>
        <dbReference type="EMBL" id="KAK3355324.1"/>
    </source>
</evidence>
<comment type="caution">
    <text evidence="2">The sequence shown here is derived from an EMBL/GenBank/DDBJ whole genome shotgun (WGS) entry which is preliminary data.</text>
</comment>
<proteinExistence type="predicted"/>
<evidence type="ECO:0000256" key="1">
    <source>
        <dbReference type="SAM" id="Phobius"/>
    </source>
</evidence>
<feature type="transmembrane region" description="Helical" evidence="1">
    <location>
        <begin position="51"/>
        <end position="69"/>
    </location>
</feature>
<dbReference type="Proteomes" id="UP001278500">
    <property type="component" value="Unassembled WGS sequence"/>
</dbReference>
<dbReference type="EMBL" id="JAUEPP010000001">
    <property type="protein sequence ID" value="KAK3355324.1"/>
    <property type="molecule type" value="Genomic_DNA"/>
</dbReference>
<name>A0AAE0MWB4_9PEZI</name>
<organism evidence="2 3">
    <name type="scientific">Neurospora tetraspora</name>
    <dbReference type="NCBI Taxonomy" id="94610"/>
    <lineage>
        <taxon>Eukaryota</taxon>
        <taxon>Fungi</taxon>
        <taxon>Dikarya</taxon>
        <taxon>Ascomycota</taxon>
        <taxon>Pezizomycotina</taxon>
        <taxon>Sordariomycetes</taxon>
        <taxon>Sordariomycetidae</taxon>
        <taxon>Sordariales</taxon>
        <taxon>Sordariaceae</taxon>
        <taxon>Neurospora</taxon>
    </lineage>
</organism>
<dbReference type="AlphaFoldDB" id="A0AAE0MWB4"/>
<reference evidence="2" key="2">
    <citation type="submission" date="2023-06" db="EMBL/GenBank/DDBJ databases">
        <authorList>
            <consortium name="Lawrence Berkeley National Laboratory"/>
            <person name="Haridas S."/>
            <person name="Hensen N."/>
            <person name="Bonometti L."/>
            <person name="Westerberg I."/>
            <person name="Brannstrom I.O."/>
            <person name="Guillou S."/>
            <person name="Cros-Aarteil S."/>
            <person name="Calhoun S."/>
            <person name="Kuo A."/>
            <person name="Mondo S."/>
            <person name="Pangilinan J."/>
            <person name="Riley R."/>
            <person name="Labutti K."/>
            <person name="Andreopoulos B."/>
            <person name="Lipzen A."/>
            <person name="Chen C."/>
            <person name="Yanf M."/>
            <person name="Daum C."/>
            <person name="Ng V."/>
            <person name="Clum A."/>
            <person name="Steindorff A."/>
            <person name="Ohm R."/>
            <person name="Martin F."/>
            <person name="Silar P."/>
            <person name="Natvig D."/>
            <person name="Lalanne C."/>
            <person name="Gautier V."/>
            <person name="Ament-Velasquez S.L."/>
            <person name="Kruys A."/>
            <person name="Hutchinson M.I."/>
            <person name="Powell A.J."/>
            <person name="Barry K."/>
            <person name="Miller A.N."/>
            <person name="Grigoriev I.V."/>
            <person name="Debuchy R."/>
            <person name="Gladieux P."/>
            <person name="Thoren M.H."/>
            <person name="Johannesson H."/>
        </authorList>
    </citation>
    <scope>NUCLEOTIDE SEQUENCE</scope>
    <source>
        <strain evidence="2">CBS 560.94</strain>
    </source>
</reference>
<gene>
    <name evidence="2" type="ORF">B0H65DRAFT_438573</name>
</gene>
<keyword evidence="1" id="KW-1133">Transmembrane helix</keyword>
<keyword evidence="1" id="KW-0812">Transmembrane</keyword>
<dbReference type="GeneID" id="87862531"/>
<keyword evidence="1" id="KW-0472">Membrane</keyword>
<accession>A0AAE0MWB4</accession>